<dbReference type="InterPro" id="IPR012652">
    <property type="entry name" value="ThiW"/>
</dbReference>
<protein>
    <submittedName>
        <fullName evidence="2">Energy coupling factor transporter S component ThiW</fullName>
    </submittedName>
</protein>
<evidence type="ECO:0000313" key="2">
    <source>
        <dbReference type="EMBL" id="QNK42544.1"/>
    </source>
</evidence>
<dbReference type="KEGG" id="cfem:HCR03_06780"/>
<dbReference type="Pfam" id="PF09512">
    <property type="entry name" value="ThiW"/>
    <property type="match status" value="1"/>
</dbReference>
<keyword evidence="1" id="KW-1133">Transmembrane helix</keyword>
<dbReference type="RefSeq" id="WP_187038036.1">
    <property type="nucleotide sequence ID" value="NZ_VWXL01000053.1"/>
</dbReference>
<evidence type="ECO:0000313" key="3">
    <source>
        <dbReference type="Proteomes" id="UP000515909"/>
    </source>
</evidence>
<evidence type="ECO:0000256" key="1">
    <source>
        <dbReference type="SAM" id="Phobius"/>
    </source>
</evidence>
<name>A0A7G8TG03_9FIRM</name>
<accession>A0A7G8TG03</accession>
<organism evidence="2 3">
    <name type="scientific">Caproicibacter fermentans</name>
    <dbReference type="NCBI Taxonomy" id="2576756"/>
    <lineage>
        <taxon>Bacteria</taxon>
        <taxon>Bacillati</taxon>
        <taxon>Bacillota</taxon>
        <taxon>Clostridia</taxon>
        <taxon>Eubacteriales</taxon>
        <taxon>Acutalibacteraceae</taxon>
        <taxon>Caproicibacter</taxon>
    </lineage>
</organism>
<feature type="transmembrane region" description="Helical" evidence="1">
    <location>
        <begin position="26"/>
        <end position="46"/>
    </location>
</feature>
<reference evidence="2 3" key="1">
    <citation type="submission" date="2020-08" db="EMBL/GenBank/DDBJ databases">
        <title>The isolate Caproiciproducens sp. 7D4C2 produces n-caproate at mildly acidic conditions from hexoses: genome and rBOX comparison with related strains and chain-elongating bacteria.</title>
        <authorList>
            <person name="Esquivel-Elizondo S."/>
            <person name="Bagci C."/>
            <person name="Temovska M."/>
            <person name="Jeon B.S."/>
            <person name="Bessarab I."/>
            <person name="Williams R.B.H."/>
            <person name="Huson D.H."/>
            <person name="Angenent L.T."/>
        </authorList>
    </citation>
    <scope>NUCLEOTIDE SEQUENCE [LARGE SCALE GENOMIC DNA]</scope>
    <source>
        <strain evidence="2 3">7D4C2</strain>
    </source>
</reference>
<gene>
    <name evidence="2" type="ORF">HCR03_06780</name>
</gene>
<proteinExistence type="predicted"/>
<keyword evidence="1" id="KW-0812">Transmembrane</keyword>
<keyword evidence="1" id="KW-0472">Membrane</keyword>
<dbReference type="AlphaFoldDB" id="A0A7G8TG03"/>
<dbReference type="EMBL" id="CP060286">
    <property type="protein sequence ID" value="QNK42544.1"/>
    <property type="molecule type" value="Genomic_DNA"/>
</dbReference>
<sequence>MLGALAAYPVAAYLLSAPAALFTYVLPFMVSSLIGSAISVVLLKILERTKLFDLAHSYHF</sequence>
<dbReference type="Proteomes" id="UP000515909">
    <property type="component" value="Chromosome"/>
</dbReference>